<evidence type="ECO:0000313" key="3">
    <source>
        <dbReference type="EMBL" id="APO80014.1"/>
    </source>
</evidence>
<keyword evidence="1" id="KW-1133">Transmembrane helix</keyword>
<dbReference type="Proteomes" id="UP000185146">
    <property type="component" value="Chromosome"/>
</dbReference>
<proteinExistence type="predicted"/>
<keyword evidence="1" id="KW-0812">Transmembrane</keyword>
<evidence type="ECO:0000259" key="2">
    <source>
        <dbReference type="Pfam" id="PF07885"/>
    </source>
</evidence>
<protein>
    <recommendedName>
        <fullName evidence="2">Potassium channel domain-containing protein</fullName>
    </recommendedName>
</protein>
<accession>A0A1L5PIH5</accession>
<organism evidence="3 4">
    <name type="scientific">Pseudomonas putida</name>
    <name type="common">Arthrobacter siderocapsulatus</name>
    <dbReference type="NCBI Taxonomy" id="303"/>
    <lineage>
        <taxon>Bacteria</taxon>
        <taxon>Pseudomonadati</taxon>
        <taxon>Pseudomonadota</taxon>
        <taxon>Gammaproteobacteria</taxon>
        <taxon>Pseudomonadales</taxon>
        <taxon>Pseudomonadaceae</taxon>
        <taxon>Pseudomonas</taxon>
    </lineage>
</organism>
<dbReference type="InterPro" id="IPR013099">
    <property type="entry name" value="K_chnl_dom"/>
</dbReference>
<name>A0A1L5PIH5_PSEPU</name>
<sequence>MVFFGILCGVAGIRVGGNDTSFATVLATGNLEDLAVFIWECIYFSVITATTVGYGDITPTPGVSMLFSASNAAIGMFLFTTFTVVIVRRLLR</sequence>
<dbReference type="Gene3D" id="1.10.287.70">
    <property type="match status" value="1"/>
</dbReference>
<dbReference type="SUPFAM" id="SSF81324">
    <property type="entry name" value="Voltage-gated potassium channels"/>
    <property type="match status" value="1"/>
</dbReference>
<feature type="transmembrane region" description="Helical" evidence="1">
    <location>
        <begin position="65"/>
        <end position="87"/>
    </location>
</feature>
<dbReference type="EMBL" id="CP018743">
    <property type="protein sequence ID" value="APO80014.1"/>
    <property type="molecule type" value="Genomic_DNA"/>
</dbReference>
<feature type="domain" description="Potassium channel" evidence="2">
    <location>
        <begin position="38"/>
        <end position="90"/>
    </location>
</feature>
<evidence type="ECO:0000256" key="1">
    <source>
        <dbReference type="SAM" id="Phobius"/>
    </source>
</evidence>
<gene>
    <name evidence="3" type="ORF">BL240_00265</name>
</gene>
<keyword evidence="1" id="KW-0472">Membrane</keyword>
<dbReference type="Pfam" id="PF07885">
    <property type="entry name" value="Ion_trans_2"/>
    <property type="match status" value="1"/>
</dbReference>
<dbReference type="AlphaFoldDB" id="A0A1L5PIH5"/>
<reference evidence="3 4" key="1">
    <citation type="submission" date="2016-12" db="EMBL/GenBank/DDBJ databases">
        <title>Draft Genome Sequence of Mercury Resistant Pseudomonas DRA525.</title>
        <authorList>
            <person name="Drace K.M."/>
        </authorList>
    </citation>
    <scope>NUCLEOTIDE SEQUENCE [LARGE SCALE GENOMIC DNA]</scope>
    <source>
        <strain evidence="3 4">DRA525</strain>
    </source>
</reference>
<evidence type="ECO:0000313" key="4">
    <source>
        <dbReference type="Proteomes" id="UP000185146"/>
    </source>
</evidence>